<dbReference type="OrthoDB" id="40401at2759"/>
<proteinExistence type="predicted"/>
<evidence type="ECO:0000313" key="2">
    <source>
        <dbReference type="Proteomes" id="UP000008312"/>
    </source>
</evidence>
<dbReference type="AlphaFoldDB" id="D8M2W9"/>
<dbReference type="EMBL" id="FN668650">
    <property type="protein sequence ID" value="CBK22692.2"/>
    <property type="molecule type" value="Genomic_DNA"/>
</dbReference>
<sequence length="210" mass="24633">MYQQLVNLPSSILDSPHNAVVIPPIFYNSAQMASHCRSLASCISLSQKKAPKTQKEAEECVRKKLCLLSKEGGHAHMLVTKKWFNFPEHKKVAKIKCFPYQLQEPYVMLKYTENTPLYDERFVNYGYNKIQFIEQLKYYLDAFYILLHEFAVDAYHTKSPQAKEFKRSINSSQKPAMDVLWGIFRSELRTAMLRQRKKIRSCSVMREMYA</sequence>
<reference evidence="1" key="1">
    <citation type="submission" date="2010-02" db="EMBL/GenBank/DDBJ databases">
        <title>Sequencing and annotation of the Blastocystis hominis genome.</title>
        <authorList>
            <person name="Wincker P."/>
        </authorList>
    </citation>
    <scope>NUCLEOTIDE SEQUENCE</scope>
    <source>
        <strain evidence="1">Singapore isolate B</strain>
    </source>
</reference>
<gene>
    <name evidence="1" type="ORF">GSBLH_T00002784001</name>
</gene>
<name>D8M2W9_BLAHO</name>
<evidence type="ECO:0000313" key="1">
    <source>
        <dbReference type="EMBL" id="CBK22692.2"/>
    </source>
</evidence>
<organism evidence="1">
    <name type="scientific">Blastocystis hominis</name>
    <dbReference type="NCBI Taxonomy" id="12968"/>
    <lineage>
        <taxon>Eukaryota</taxon>
        <taxon>Sar</taxon>
        <taxon>Stramenopiles</taxon>
        <taxon>Bigyra</taxon>
        <taxon>Opalozoa</taxon>
        <taxon>Opalinata</taxon>
        <taxon>Blastocystidae</taxon>
        <taxon>Blastocystis</taxon>
    </lineage>
</organism>
<accession>D8M2W9</accession>
<keyword evidence="2" id="KW-1185">Reference proteome</keyword>
<dbReference type="InParanoid" id="D8M2W9"/>
<dbReference type="Proteomes" id="UP000008312">
    <property type="component" value="Unassembled WGS sequence"/>
</dbReference>
<protein>
    <submittedName>
        <fullName evidence="1">Uncharacterized protein</fullName>
    </submittedName>
</protein>
<dbReference type="GeneID" id="24919924"/>
<dbReference type="RefSeq" id="XP_012896740.1">
    <property type="nucleotide sequence ID" value="XM_013041286.1"/>
</dbReference>